<accession>A0A139GZM5</accession>
<dbReference type="OrthoDB" id="9989112at2759"/>
<comment type="caution">
    <text evidence="1">The sequence shown here is derived from an EMBL/GenBank/DDBJ whole genome shotgun (WGS) entry which is preliminary data.</text>
</comment>
<protein>
    <submittedName>
        <fullName evidence="1">Uncharacterized protein</fullName>
    </submittedName>
</protein>
<dbReference type="AlphaFoldDB" id="A0A139GZM5"/>
<reference evidence="1 2" key="1">
    <citation type="submission" date="2015-07" db="EMBL/GenBank/DDBJ databases">
        <title>Comparative genomics of the Sigatoka disease complex on banana suggests a link between parallel evolutionary changes in Pseudocercospora fijiensis and Pseudocercospora eumusae and increased virulence on the banana host.</title>
        <authorList>
            <person name="Chang T.-C."/>
            <person name="Salvucci A."/>
            <person name="Crous P.W."/>
            <person name="Stergiopoulos I."/>
        </authorList>
    </citation>
    <scope>NUCLEOTIDE SEQUENCE [LARGE SCALE GENOMIC DNA]</scope>
    <source>
        <strain evidence="1 2">CBS 116634</strain>
    </source>
</reference>
<name>A0A139GZM5_9PEZI</name>
<dbReference type="EMBL" id="LFZO01000878">
    <property type="protein sequence ID" value="KXS95645.1"/>
    <property type="molecule type" value="Genomic_DNA"/>
</dbReference>
<sequence>CKDDCGSSVKNRSFGTFDSYLKLSEARSPFRVTTKKLTAAIQKDAEAKSKVLERKVHDILEDIYRQFDDMVNEKLDDHAEEELRCDLRRFLETAEEKVEEVRADLARIKRRYD</sequence>
<dbReference type="Proteomes" id="UP000073492">
    <property type="component" value="Unassembled WGS sequence"/>
</dbReference>
<proteinExistence type="predicted"/>
<evidence type="ECO:0000313" key="1">
    <source>
        <dbReference type="EMBL" id="KXS95645.1"/>
    </source>
</evidence>
<organism evidence="1 2">
    <name type="scientific">Pseudocercospora musae</name>
    <dbReference type="NCBI Taxonomy" id="113226"/>
    <lineage>
        <taxon>Eukaryota</taxon>
        <taxon>Fungi</taxon>
        <taxon>Dikarya</taxon>
        <taxon>Ascomycota</taxon>
        <taxon>Pezizomycotina</taxon>
        <taxon>Dothideomycetes</taxon>
        <taxon>Dothideomycetidae</taxon>
        <taxon>Mycosphaerellales</taxon>
        <taxon>Mycosphaerellaceae</taxon>
        <taxon>Pseudocercospora</taxon>
    </lineage>
</organism>
<gene>
    <name evidence="1" type="ORF">AC579_10571</name>
</gene>
<evidence type="ECO:0000313" key="2">
    <source>
        <dbReference type="Proteomes" id="UP000073492"/>
    </source>
</evidence>
<feature type="non-terminal residue" evidence="1">
    <location>
        <position position="1"/>
    </location>
</feature>
<keyword evidence="2" id="KW-1185">Reference proteome</keyword>